<keyword evidence="2" id="KW-0030">Aminoacyl-tRNA synthetase</keyword>
<proteinExistence type="predicted"/>
<reference evidence="2 3" key="1">
    <citation type="submission" date="2017-09" db="EMBL/GenBank/DDBJ databases">
        <authorList>
            <person name="Ehlers B."/>
            <person name="Leendertz F.H."/>
        </authorList>
    </citation>
    <scope>NUCLEOTIDE SEQUENCE [LARGE SCALE GENOMIC DNA]</scope>
    <source>
        <strain evidence="2 3">CGMCC 4.6857</strain>
    </source>
</reference>
<feature type="transmembrane region" description="Helical" evidence="1">
    <location>
        <begin position="39"/>
        <end position="57"/>
    </location>
</feature>
<keyword evidence="3" id="KW-1185">Reference proteome</keyword>
<feature type="transmembrane region" description="Helical" evidence="1">
    <location>
        <begin position="7"/>
        <end position="27"/>
    </location>
</feature>
<keyword evidence="1" id="KW-0472">Membrane</keyword>
<keyword evidence="2" id="KW-0436">Ligase</keyword>
<name>A0A285JL49_9ACTN</name>
<gene>
    <name evidence="2" type="ORF">SAMN05421748_12269</name>
</gene>
<protein>
    <submittedName>
        <fullName evidence="2">Lysyl-tRNA synthetase, class 2</fullName>
    </submittedName>
</protein>
<dbReference type="AlphaFoldDB" id="A0A285JL49"/>
<dbReference type="RefSeq" id="WP_097326228.1">
    <property type="nucleotide sequence ID" value="NZ_OBDY01000022.1"/>
</dbReference>
<sequence>MSLTGRPLLALAATLTVVVGVATVVFWPRGGRLRPVTRTAGILLLEVLVVLTAGLEYNRREQFYPSWQALRGDTGTVAVTGEVRAGLLDGHALTGTLEWRPPGWGAWHLARAPRITVPADYANRPDVAFPVVLAFGGTPRRTTEAVTVTVEPTAATTATALLTLPAQLGRDLRVTAIDWDVRGSAPLAAAFVKAAPAGLAVLDQPDGALPPALKAPKTLKGLPT</sequence>
<keyword evidence="1" id="KW-1133">Transmembrane helix</keyword>
<keyword evidence="1" id="KW-0812">Transmembrane</keyword>
<dbReference type="GO" id="GO:0004812">
    <property type="term" value="F:aminoacyl-tRNA ligase activity"/>
    <property type="evidence" value="ECO:0007669"/>
    <property type="project" value="UniProtKB-KW"/>
</dbReference>
<organism evidence="2 3">
    <name type="scientific">Paractinoplanes atraurantiacus</name>
    <dbReference type="NCBI Taxonomy" id="1036182"/>
    <lineage>
        <taxon>Bacteria</taxon>
        <taxon>Bacillati</taxon>
        <taxon>Actinomycetota</taxon>
        <taxon>Actinomycetes</taxon>
        <taxon>Micromonosporales</taxon>
        <taxon>Micromonosporaceae</taxon>
        <taxon>Paractinoplanes</taxon>
    </lineage>
</organism>
<evidence type="ECO:0000313" key="2">
    <source>
        <dbReference type="EMBL" id="SNY61042.1"/>
    </source>
</evidence>
<evidence type="ECO:0000256" key="1">
    <source>
        <dbReference type="SAM" id="Phobius"/>
    </source>
</evidence>
<accession>A0A285JL49</accession>
<evidence type="ECO:0000313" key="3">
    <source>
        <dbReference type="Proteomes" id="UP000219612"/>
    </source>
</evidence>
<dbReference type="Proteomes" id="UP000219612">
    <property type="component" value="Unassembled WGS sequence"/>
</dbReference>
<dbReference type="EMBL" id="OBDY01000022">
    <property type="protein sequence ID" value="SNY61042.1"/>
    <property type="molecule type" value="Genomic_DNA"/>
</dbReference>
<dbReference type="OrthoDB" id="3298555at2"/>